<dbReference type="GeneID" id="104979873"/>
<dbReference type="Proteomes" id="UP000515208">
    <property type="component" value="Unplaced"/>
</dbReference>
<protein>
    <submittedName>
        <fullName evidence="3">Calponin homology domain-containing protein 2</fullName>
    </submittedName>
</protein>
<feature type="region of interest" description="Disordered" evidence="1">
    <location>
        <begin position="40"/>
        <end position="62"/>
    </location>
</feature>
<dbReference type="KEGG" id="bbis:104979873"/>
<dbReference type="RefSeq" id="XP_010826729.1">
    <property type="nucleotide sequence ID" value="XM_010828427.1"/>
</dbReference>
<reference evidence="3" key="1">
    <citation type="submission" date="2025-08" db="UniProtKB">
        <authorList>
            <consortium name="RefSeq"/>
        </authorList>
    </citation>
    <scope>IDENTIFICATION</scope>
    <source>
        <tissue evidence="3">Blood</tissue>
    </source>
</reference>
<dbReference type="OrthoDB" id="10060824at2759"/>
<dbReference type="CTD" id="286464"/>
<evidence type="ECO:0000256" key="1">
    <source>
        <dbReference type="SAM" id="MobiDB-lite"/>
    </source>
</evidence>
<gene>
    <name evidence="3" type="primary">CHDC2</name>
</gene>
<dbReference type="GO" id="GO:0005929">
    <property type="term" value="C:cilium"/>
    <property type="evidence" value="ECO:0007669"/>
    <property type="project" value="TreeGrafter"/>
</dbReference>
<name>A0A6P3GIX7_BISBB</name>
<feature type="non-terminal residue" evidence="3">
    <location>
        <position position="1"/>
    </location>
</feature>
<evidence type="ECO:0000313" key="3">
    <source>
        <dbReference type="RefSeq" id="XP_010826729.1"/>
    </source>
</evidence>
<keyword evidence="2" id="KW-1185">Reference proteome</keyword>
<evidence type="ECO:0000313" key="2">
    <source>
        <dbReference type="Proteomes" id="UP000515208"/>
    </source>
</evidence>
<feature type="non-terminal residue" evidence="3">
    <location>
        <position position="222"/>
    </location>
</feature>
<dbReference type="PANTHER" id="PTHR45912">
    <property type="entry name" value="CILIA- AND FLAGELLA-ASSOCIATED PROTEIN 47"/>
    <property type="match status" value="1"/>
</dbReference>
<dbReference type="AlphaFoldDB" id="A0A6P3GIX7"/>
<accession>A0A6P3GIX7</accession>
<dbReference type="PANTHER" id="PTHR45912:SF3">
    <property type="entry name" value="CILIA- AND FLAGELLA-ASSOCIATED PROTEIN 47"/>
    <property type="match status" value="1"/>
</dbReference>
<dbReference type="GO" id="GO:0007288">
    <property type="term" value="P:sperm axoneme assembly"/>
    <property type="evidence" value="ECO:0007669"/>
    <property type="project" value="TreeGrafter"/>
</dbReference>
<proteinExistence type="predicted"/>
<sequence length="222" mass="25188">FSLPVSATAENCMLTIYSYMAIHLDEQKIIVKNEKDTSSESKSLLASRKTGLPSTAPSKFSDAEPAKRRLFVGMEIIPEGLKSGKCEMPKKGNRSLKNEAKDKEFFSPKEGTRTYDFFLKTVNAAQTWFSLFGWPEGPHSLNIPETVRRDVYKIQVYSSALSARKFSRQSDFSKYNKTIYDVLIHLCGKIPPGINSSQSLPVDYPERVIQLHWQHSLLLDFL</sequence>
<organism evidence="2 3">
    <name type="scientific">Bison bison bison</name>
    <name type="common">North American plains bison</name>
    <dbReference type="NCBI Taxonomy" id="43346"/>
    <lineage>
        <taxon>Eukaryota</taxon>
        <taxon>Metazoa</taxon>
        <taxon>Chordata</taxon>
        <taxon>Craniata</taxon>
        <taxon>Vertebrata</taxon>
        <taxon>Euteleostomi</taxon>
        <taxon>Mammalia</taxon>
        <taxon>Eutheria</taxon>
        <taxon>Laurasiatheria</taxon>
        <taxon>Artiodactyla</taxon>
        <taxon>Ruminantia</taxon>
        <taxon>Pecora</taxon>
        <taxon>Bovidae</taxon>
        <taxon>Bovinae</taxon>
        <taxon>Bison</taxon>
    </lineage>
</organism>